<keyword evidence="2" id="KW-1185">Reference proteome</keyword>
<protein>
    <submittedName>
        <fullName evidence="1">Uncharacterized protein</fullName>
    </submittedName>
</protein>
<dbReference type="EMBL" id="PKSG01000949">
    <property type="protein sequence ID" value="POR31910.1"/>
    <property type="molecule type" value="Genomic_DNA"/>
</dbReference>
<comment type="caution">
    <text evidence="1">The sequence shown here is derived from an EMBL/GenBank/DDBJ whole genome shotgun (WGS) entry which is preliminary data.</text>
</comment>
<gene>
    <name evidence="1" type="ORF">TPAR_07877</name>
</gene>
<name>A0A2S4KP07_9HYPO</name>
<organism evidence="1 2">
    <name type="scientific">Tolypocladium paradoxum</name>
    <dbReference type="NCBI Taxonomy" id="94208"/>
    <lineage>
        <taxon>Eukaryota</taxon>
        <taxon>Fungi</taxon>
        <taxon>Dikarya</taxon>
        <taxon>Ascomycota</taxon>
        <taxon>Pezizomycotina</taxon>
        <taxon>Sordariomycetes</taxon>
        <taxon>Hypocreomycetidae</taxon>
        <taxon>Hypocreales</taxon>
        <taxon>Ophiocordycipitaceae</taxon>
        <taxon>Tolypocladium</taxon>
    </lineage>
</organism>
<reference evidence="1 2" key="1">
    <citation type="submission" date="2018-01" db="EMBL/GenBank/DDBJ databases">
        <title>Harnessing the power of phylogenomics to disentangle the directionality and signatures of interkingdom host jumping in the parasitic fungal genus Tolypocladium.</title>
        <authorList>
            <person name="Quandt C.A."/>
            <person name="Patterson W."/>
            <person name="Spatafora J.W."/>
        </authorList>
    </citation>
    <scope>NUCLEOTIDE SEQUENCE [LARGE SCALE GENOMIC DNA]</scope>
    <source>
        <strain evidence="1 2">NRBC 100945</strain>
    </source>
</reference>
<evidence type="ECO:0000313" key="2">
    <source>
        <dbReference type="Proteomes" id="UP000237481"/>
    </source>
</evidence>
<feature type="non-terminal residue" evidence="1">
    <location>
        <position position="1"/>
    </location>
</feature>
<evidence type="ECO:0000313" key="1">
    <source>
        <dbReference type="EMBL" id="POR31910.1"/>
    </source>
</evidence>
<sequence>LSILLSPTIELRDLSQPSSNLLYRLCVSSVQSAFLQTALSSRHPFRSSACAASRPLPDHCSNLSGEAPLRSRSMKILSRTRCRGTRSSVLSIRSSLMVNPILRPKILTCVCRARSSKEAVVSPLSTFTRTARWCTPSRASTRPRIEMAPCTGHAAYR</sequence>
<accession>A0A2S4KP07</accession>
<dbReference type="Proteomes" id="UP000237481">
    <property type="component" value="Unassembled WGS sequence"/>
</dbReference>
<proteinExistence type="predicted"/>
<dbReference type="AlphaFoldDB" id="A0A2S4KP07"/>